<dbReference type="PROSITE" id="PS50206">
    <property type="entry name" value="RHODANESE_3"/>
    <property type="match status" value="1"/>
</dbReference>
<dbReference type="InterPro" id="IPR017582">
    <property type="entry name" value="SelU"/>
</dbReference>
<organism evidence="3 4">
    <name type="scientific">Prochlorococcus marinus (strain MIT 9211)</name>
    <dbReference type="NCBI Taxonomy" id="93059"/>
    <lineage>
        <taxon>Bacteria</taxon>
        <taxon>Bacillati</taxon>
        <taxon>Cyanobacteriota</taxon>
        <taxon>Cyanophyceae</taxon>
        <taxon>Synechococcales</taxon>
        <taxon>Prochlorococcaceae</taxon>
        <taxon>Prochlorococcus</taxon>
    </lineage>
</organism>
<keyword evidence="4" id="KW-1185">Reference proteome</keyword>
<proteinExistence type="predicted"/>
<sequence>MSGIGTPPSYSLKIFRDKEGPLIDIRSPKEFNQGHWPGAANLPLFTDDERALIGTAYKKKGRNQAIILGLEITKPKLSSFKASLENKSNESIGSFLRIYCWRGGLRSKSLGWLANLIGLKVILLNGGYKSYRKWVLEQFEKEWPLKLIGGKTGVGKTSILFALKERGISTIDLEGLANHRGSSFGGLGLPPQPSSEQFENLLAEKLCSFSKEFVKGIWLEAESANLGRCRIPNGLFKQMKKAGLIELNRTKAERVETLVSEYSIQQKEDLKLATIRISKRLGPQRTSWALEAIEKEDWEEACLAMLDYYDKCYIYDLNKSEKVETIDISGLNYQLAAEKLIKNGHVY</sequence>
<accession>A9B9Z0</accession>
<dbReference type="AlphaFoldDB" id="A9B9Z0"/>
<dbReference type="SUPFAM" id="SSF52821">
    <property type="entry name" value="Rhodanese/Cell cycle control phosphatase"/>
    <property type="match status" value="1"/>
</dbReference>
<keyword evidence="1" id="KW-0711">Selenium</keyword>
<dbReference type="InterPro" id="IPR036873">
    <property type="entry name" value="Rhodanese-like_dom_sf"/>
</dbReference>
<dbReference type="HOGENOM" id="CLU_043456_1_0_3"/>
<dbReference type="PANTHER" id="PTHR30401">
    <property type="entry name" value="TRNA 2-SELENOURIDINE SYNTHASE"/>
    <property type="match status" value="1"/>
</dbReference>
<dbReference type="NCBIfam" id="TIGR03167">
    <property type="entry name" value="tRNA_sel_U_synt"/>
    <property type="match status" value="1"/>
</dbReference>
<gene>
    <name evidence="3" type="ordered locus">P9211_07211</name>
</gene>
<protein>
    <submittedName>
        <fullName evidence="3">Predicted ATPase</fullName>
    </submittedName>
</protein>
<dbReference type="Pfam" id="PF00581">
    <property type="entry name" value="Rhodanese"/>
    <property type="match status" value="1"/>
</dbReference>
<reference evidence="3 4" key="1">
    <citation type="journal article" date="2007" name="PLoS Genet.">
        <title>Patterns and implications of gene gain and loss in the evolution of Prochlorococcus.</title>
        <authorList>
            <person name="Kettler G.C."/>
            <person name="Martiny A.C."/>
            <person name="Huang K."/>
            <person name="Zucker J."/>
            <person name="Coleman M.L."/>
            <person name="Rodrigue S."/>
            <person name="Chen F."/>
            <person name="Lapidus A."/>
            <person name="Ferriera S."/>
            <person name="Johnson J."/>
            <person name="Steglich C."/>
            <person name="Church G.M."/>
            <person name="Richardson P."/>
            <person name="Chisholm S.W."/>
        </authorList>
    </citation>
    <scope>NUCLEOTIDE SEQUENCE [LARGE SCALE GENOMIC DNA]</scope>
    <source>
        <strain evidence="4">MIT 9211</strain>
    </source>
</reference>
<dbReference type="KEGG" id="pmj:P9211_07211"/>
<dbReference type="NCBIfam" id="NF008750">
    <property type="entry name" value="PRK11784.1-2"/>
    <property type="match status" value="1"/>
</dbReference>
<dbReference type="SMART" id="SM00450">
    <property type="entry name" value="RHOD"/>
    <property type="match status" value="1"/>
</dbReference>
<evidence type="ECO:0000256" key="1">
    <source>
        <dbReference type="ARBA" id="ARBA00023266"/>
    </source>
</evidence>
<evidence type="ECO:0000313" key="4">
    <source>
        <dbReference type="Proteomes" id="UP000000788"/>
    </source>
</evidence>
<dbReference type="Gene3D" id="3.40.250.10">
    <property type="entry name" value="Rhodanese-like domain"/>
    <property type="match status" value="1"/>
</dbReference>
<dbReference type="GO" id="GO:0002098">
    <property type="term" value="P:tRNA wobble uridine modification"/>
    <property type="evidence" value="ECO:0007669"/>
    <property type="project" value="InterPro"/>
</dbReference>
<dbReference type="eggNOG" id="COG2603">
    <property type="taxonomic scope" value="Bacteria"/>
</dbReference>
<evidence type="ECO:0000313" key="3">
    <source>
        <dbReference type="EMBL" id="ABX08652.1"/>
    </source>
</evidence>
<dbReference type="Pfam" id="PF26341">
    <property type="entry name" value="AAA_SelU"/>
    <property type="match status" value="1"/>
</dbReference>
<dbReference type="RefSeq" id="WP_012195274.1">
    <property type="nucleotide sequence ID" value="NC_009976.1"/>
</dbReference>
<dbReference type="InterPro" id="IPR001763">
    <property type="entry name" value="Rhodanese-like_dom"/>
</dbReference>
<dbReference type="STRING" id="93059.P9211_07211"/>
<dbReference type="Proteomes" id="UP000000788">
    <property type="component" value="Chromosome"/>
</dbReference>
<dbReference type="GO" id="GO:0043828">
    <property type="term" value="F:tRNA 2-selenouridine synthase activity"/>
    <property type="evidence" value="ECO:0007669"/>
    <property type="project" value="InterPro"/>
</dbReference>
<dbReference type="PANTHER" id="PTHR30401:SF0">
    <property type="entry name" value="TRNA 2-SELENOURIDINE SYNTHASE"/>
    <property type="match status" value="1"/>
</dbReference>
<name>A9B9Z0_PROM4</name>
<dbReference type="CDD" id="cd01520">
    <property type="entry name" value="RHOD_YbbB"/>
    <property type="match status" value="1"/>
</dbReference>
<feature type="domain" description="Rhodanese" evidence="2">
    <location>
        <begin position="16"/>
        <end position="140"/>
    </location>
</feature>
<dbReference type="EMBL" id="CP000878">
    <property type="protein sequence ID" value="ABX08652.1"/>
    <property type="molecule type" value="Genomic_DNA"/>
</dbReference>
<dbReference type="InterPro" id="IPR058840">
    <property type="entry name" value="AAA_SelU"/>
</dbReference>
<evidence type="ECO:0000259" key="2">
    <source>
        <dbReference type="PROSITE" id="PS50206"/>
    </source>
</evidence>
<dbReference type="OrthoDB" id="9808735at2"/>